<accession>A0AAQ4EZ46</accession>
<evidence type="ECO:0000313" key="5">
    <source>
        <dbReference type="Proteomes" id="UP001321473"/>
    </source>
</evidence>
<feature type="transmembrane region" description="Helical" evidence="2">
    <location>
        <begin position="274"/>
        <end position="293"/>
    </location>
</feature>
<keyword evidence="2" id="KW-1133">Transmembrane helix</keyword>
<feature type="transmembrane region" description="Helical" evidence="2">
    <location>
        <begin position="107"/>
        <end position="124"/>
    </location>
</feature>
<evidence type="ECO:0000259" key="3">
    <source>
        <dbReference type="PROSITE" id="PS50850"/>
    </source>
</evidence>
<sequence length="386" mass="40940">MGFVIGALQDKVSTYNTILVGAVLCAVALVASAYVPNMAWMCVTFGFLYGASFGILGISTSIYVVSYFDKYRSFATGIQHAGTSLSGIIGPSFLSIIATAYGLQGTFLLAGGLTLHIFPLALLLRNPRPVRWPRCLHWKAKGVREAGNTANSESDMKTSFGISENGGANLSVSMSIRENNSKQINDTPSQHVDFSKEIGTSESVGQPNLPGSQVKYVSEERQNSSGMFSQILDLLRTPSFYAIVIPIVVADFTLPLLATTLIDYTGDKGVPLDAAALLLSCLSVGTFGGRLVIPFLSDRTVRNRCITASVTFALVSLCFVVFPHIGGTGVIAVVTILAGSLQGYLATIKSVLVADYLGVQKLAVSWGVIGLVSLPLTFCEPSIVGE</sequence>
<dbReference type="SUPFAM" id="SSF103473">
    <property type="entry name" value="MFS general substrate transporter"/>
    <property type="match status" value="1"/>
</dbReference>
<evidence type="ECO:0000256" key="1">
    <source>
        <dbReference type="ARBA" id="ARBA00004141"/>
    </source>
</evidence>
<keyword evidence="5" id="KW-1185">Reference proteome</keyword>
<dbReference type="GO" id="GO:0016020">
    <property type="term" value="C:membrane"/>
    <property type="evidence" value="ECO:0007669"/>
    <property type="project" value="UniProtKB-SubCell"/>
</dbReference>
<name>A0AAQ4EZ46_AMBAM</name>
<dbReference type="PROSITE" id="PS50850">
    <property type="entry name" value="MFS"/>
    <property type="match status" value="1"/>
</dbReference>
<dbReference type="Gene3D" id="1.20.1250.20">
    <property type="entry name" value="MFS general substrate transporter like domains"/>
    <property type="match status" value="1"/>
</dbReference>
<dbReference type="InterPro" id="IPR011701">
    <property type="entry name" value="MFS"/>
</dbReference>
<dbReference type="GO" id="GO:0008028">
    <property type="term" value="F:monocarboxylic acid transmembrane transporter activity"/>
    <property type="evidence" value="ECO:0007669"/>
    <property type="project" value="TreeGrafter"/>
</dbReference>
<dbReference type="InterPro" id="IPR036259">
    <property type="entry name" value="MFS_trans_sf"/>
</dbReference>
<dbReference type="Proteomes" id="UP001321473">
    <property type="component" value="Unassembled WGS sequence"/>
</dbReference>
<keyword evidence="2" id="KW-0812">Transmembrane</keyword>
<feature type="transmembrane region" description="Helical" evidence="2">
    <location>
        <begin position="240"/>
        <end position="262"/>
    </location>
</feature>
<organism evidence="4 5">
    <name type="scientific">Amblyomma americanum</name>
    <name type="common">Lone star tick</name>
    <dbReference type="NCBI Taxonomy" id="6943"/>
    <lineage>
        <taxon>Eukaryota</taxon>
        <taxon>Metazoa</taxon>
        <taxon>Ecdysozoa</taxon>
        <taxon>Arthropoda</taxon>
        <taxon>Chelicerata</taxon>
        <taxon>Arachnida</taxon>
        <taxon>Acari</taxon>
        <taxon>Parasitiformes</taxon>
        <taxon>Ixodida</taxon>
        <taxon>Ixodoidea</taxon>
        <taxon>Ixodidae</taxon>
        <taxon>Amblyomminae</taxon>
        <taxon>Amblyomma</taxon>
    </lineage>
</organism>
<dbReference type="EMBL" id="JARKHS020009207">
    <property type="protein sequence ID" value="KAK8780080.1"/>
    <property type="molecule type" value="Genomic_DNA"/>
</dbReference>
<reference evidence="4 5" key="1">
    <citation type="journal article" date="2023" name="Arcadia Sci">
        <title>De novo assembly of a long-read Amblyomma americanum tick genome.</title>
        <authorList>
            <person name="Chou S."/>
            <person name="Poskanzer K.E."/>
            <person name="Rollins M."/>
            <person name="Thuy-Boun P.S."/>
        </authorList>
    </citation>
    <scope>NUCLEOTIDE SEQUENCE [LARGE SCALE GENOMIC DNA]</scope>
    <source>
        <strain evidence="4">F_SG_1</strain>
        <tissue evidence="4">Salivary glands</tissue>
    </source>
</reference>
<comment type="caution">
    <text evidence="4">The sequence shown here is derived from an EMBL/GenBank/DDBJ whole genome shotgun (WGS) entry which is preliminary data.</text>
</comment>
<feature type="transmembrane region" description="Helical" evidence="2">
    <location>
        <begin position="80"/>
        <end position="101"/>
    </location>
</feature>
<feature type="transmembrane region" description="Helical" evidence="2">
    <location>
        <begin position="364"/>
        <end position="384"/>
    </location>
</feature>
<comment type="subcellular location">
    <subcellularLocation>
        <location evidence="1">Membrane</location>
        <topology evidence="1">Multi-pass membrane protein</topology>
    </subcellularLocation>
</comment>
<feature type="transmembrane region" description="Helical" evidence="2">
    <location>
        <begin position="305"/>
        <end position="325"/>
    </location>
</feature>
<feature type="transmembrane region" description="Helical" evidence="2">
    <location>
        <begin position="12"/>
        <end position="35"/>
    </location>
</feature>
<feature type="transmembrane region" description="Helical" evidence="2">
    <location>
        <begin position="47"/>
        <end position="68"/>
    </location>
</feature>
<gene>
    <name evidence="4" type="ORF">V5799_018580</name>
</gene>
<dbReference type="InterPro" id="IPR050327">
    <property type="entry name" value="Proton-linked_MCT"/>
</dbReference>
<evidence type="ECO:0000256" key="2">
    <source>
        <dbReference type="SAM" id="Phobius"/>
    </source>
</evidence>
<evidence type="ECO:0000313" key="4">
    <source>
        <dbReference type="EMBL" id="KAK8780080.1"/>
    </source>
</evidence>
<feature type="domain" description="Major facilitator superfamily (MFS) profile" evidence="3">
    <location>
        <begin position="1"/>
        <end position="129"/>
    </location>
</feature>
<keyword evidence="2" id="KW-0472">Membrane</keyword>
<dbReference type="PANTHER" id="PTHR11360:SF303">
    <property type="entry name" value="MAJOR FACILITATOR SUPERFAMILY (MFS) PROFILE DOMAIN-CONTAINING PROTEIN"/>
    <property type="match status" value="1"/>
</dbReference>
<dbReference type="Pfam" id="PF07690">
    <property type="entry name" value="MFS_1"/>
    <property type="match status" value="1"/>
</dbReference>
<dbReference type="InterPro" id="IPR020846">
    <property type="entry name" value="MFS_dom"/>
</dbReference>
<dbReference type="PANTHER" id="PTHR11360">
    <property type="entry name" value="MONOCARBOXYLATE TRANSPORTER"/>
    <property type="match status" value="1"/>
</dbReference>
<feature type="transmembrane region" description="Helical" evidence="2">
    <location>
        <begin position="331"/>
        <end position="352"/>
    </location>
</feature>
<proteinExistence type="predicted"/>
<dbReference type="AlphaFoldDB" id="A0AAQ4EZ46"/>
<protein>
    <recommendedName>
        <fullName evidence="3">Major facilitator superfamily (MFS) profile domain-containing protein</fullName>
    </recommendedName>
</protein>